<dbReference type="PANTHER" id="PTHR32305">
    <property type="match status" value="1"/>
</dbReference>
<protein>
    <submittedName>
        <fullName evidence="4">RHS-repeat-containing protein</fullName>
    </submittedName>
</protein>
<dbReference type="InterPro" id="IPR056823">
    <property type="entry name" value="TEN-like_YD-shell"/>
</dbReference>
<dbReference type="eggNOG" id="COG3209">
    <property type="taxonomic scope" value="Bacteria"/>
</dbReference>
<accession>A0A0A2WEW0</accession>
<dbReference type="RefSeq" id="WP_052116317.1">
    <property type="nucleotide sequence ID" value="NZ_JRKJ01000016.1"/>
</dbReference>
<evidence type="ECO:0000313" key="4">
    <source>
        <dbReference type="EMBL" id="KGQ18731.1"/>
    </source>
</evidence>
<dbReference type="InterPro" id="IPR006530">
    <property type="entry name" value="YD"/>
</dbReference>
<dbReference type="PANTHER" id="PTHR32305:SF15">
    <property type="entry name" value="PROTEIN RHSA-RELATED"/>
    <property type="match status" value="1"/>
</dbReference>
<evidence type="ECO:0000313" key="5">
    <source>
        <dbReference type="Proteomes" id="UP000030518"/>
    </source>
</evidence>
<dbReference type="InterPro" id="IPR050708">
    <property type="entry name" value="T6SS_VgrG/RHS"/>
</dbReference>
<keyword evidence="5" id="KW-1185">Reference proteome</keyword>
<dbReference type="Gene3D" id="2.180.10.10">
    <property type="entry name" value="RHS repeat-associated core"/>
    <property type="match status" value="2"/>
</dbReference>
<dbReference type="STRING" id="1300345.LF41_264"/>
<dbReference type="NCBIfam" id="TIGR03696">
    <property type="entry name" value="Rhs_assc_core"/>
    <property type="match status" value="1"/>
</dbReference>
<evidence type="ECO:0000256" key="1">
    <source>
        <dbReference type="ARBA" id="ARBA00022737"/>
    </source>
</evidence>
<reference evidence="4 5" key="1">
    <citation type="submission" date="2014-09" db="EMBL/GenBank/DDBJ databases">
        <title>Genome sequences of Lysobacter dokdonensis DS-58.</title>
        <authorList>
            <person name="Kim J.F."/>
            <person name="Kwak M.-J."/>
        </authorList>
    </citation>
    <scope>NUCLEOTIDE SEQUENCE [LARGE SCALE GENOMIC DNA]</scope>
    <source>
        <strain evidence="4 5">DS-58</strain>
    </source>
</reference>
<dbReference type="NCBIfam" id="TIGR01643">
    <property type="entry name" value="YD_repeat_2x"/>
    <property type="match status" value="2"/>
</dbReference>
<dbReference type="Proteomes" id="UP000030518">
    <property type="component" value="Unassembled WGS sequence"/>
</dbReference>
<gene>
    <name evidence="4" type="ORF">LF41_264</name>
</gene>
<keyword evidence="1" id="KW-0677">Repeat</keyword>
<organism evidence="4 5">
    <name type="scientific">Lysobacter dokdonensis DS-58</name>
    <dbReference type="NCBI Taxonomy" id="1300345"/>
    <lineage>
        <taxon>Bacteria</taxon>
        <taxon>Pseudomonadati</taxon>
        <taxon>Pseudomonadota</taxon>
        <taxon>Gammaproteobacteria</taxon>
        <taxon>Lysobacterales</taxon>
        <taxon>Lysobacteraceae</taxon>
        <taxon>Noviluteimonas</taxon>
    </lineage>
</organism>
<dbReference type="OrthoDB" id="9816400at2"/>
<feature type="signal peptide" evidence="2">
    <location>
        <begin position="1"/>
        <end position="18"/>
    </location>
</feature>
<comment type="caution">
    <text evidence="4">The sequence shown here is derived from an EMBL/GenBank/DDBJ whole genome shotgun (WGS) entry which is preliminary data.</text>
</comment>
<sequence>MKRLLVLSMLCAAPAAHAEILRTISYDHDEAGRVIRERHVDPVSGTDTTAARYTYDDAGRLLTTTDGVGRTTTMTYDALGRIATTRDAAGGVASFAYDIADRIAMVIDPRGLVTSYDYDGYGQLRKHSSPDTGTTRHEYTAAGLRTRTTRNDGSVVEYAHDSLGRMTQAKSDTSERNFVHDTCQNGKGRLCEAQLRENGAIVTTVTHAYTPQGWLTMRRDSGVDDAGIAYDSTIAYAQDGMGRVTGIAYPNGVGVGYGFTSGRLHTITATIDGVTRTVANSIAHQPFGTVAQWTYANGLNRRYNFDADGRLTGVSAGQGATLVQSLTYGFNDADEITALTHGVTTTESRKFEYDALGRLSRETLHGRQWTHDANGNVDSVATAGDIAHATIDPNSNRIIAITANGGTRTFGYDALGSRIAKDGPGTSTRYTYDAFNRMRTATVNGAISRYTINALDQRIGKSTPNGKTQFVYAEQNRLMAEKGSTGWTNYVWLGNELIATIQPDNVLRYVHNDHLGRPEAVSDGAKQVIWRAANAEYGRSVVLDQIGGLNIGLPGQYFDAETGLWQNGFRDYDQEAGYIQADPIGLAGGSYSTYSYAGANPIKQVDSTGLGIIAFGVCTAANAAFQLNSYRQALKVPGMDGMVERLNAITKEMKDCPVDDHDRYAALYEEHERVGQQLLDASKAHAQENVAYTLNDLLGAVAWEVGCGILLLAPVP</sequence>
<feature type="chain" id="PRO_5002007162" evidence="2">
    <location>
        <begin position="19"/>
        <end position="716"/>
    </location>
</feature>
<dbReference type="Pfam" id="PF25023">
    <property type="entry name" value="TEN_YD-shell"/>
    <property type="match status" value="2"/>
</dbReference>
<dbReference type="EMBL" id="JRKJ01000016">
    <property type="protein sequence ID" value="KGQ18731.1"/>
    <property type="molecule type" value="Genomic_DNA"/>
</dbReference>
<evidence type="ECO:0000259" key="3">
    <source>
        <dbReference type="Pfam" id="PF25023"/>
    </source>
</evidence>
<feature type="domain" description="Teneurin-like YD-shell" evidence="3">
    <location>
        <begin position="24"/>
        <end position="172"/>
    </location>
</feature>
<dbReference type="AlphaFoldDB" id="A0A0A2WEW0"/>
<proteinExistence type="predicted"/>
<dbReference type="PATRIC" id="fig|1300345.3.peg.1940"/>
<evidence type="ECO:0000256" key="2">
    <source>
        <dbReference type="SAM" id="SignalP"/>
    </source>
</evidence>
<feature type="domain" description="Teneurin-like YD-shell" evidence="3">
    <location>
        <begin position="345"/>
        <end position="577"/>
    </location>
</feature>
<dbReference type="InterPro" id="IPR022385">
    <property type="entry name" value="Rhs_assc_core"/>
</dbReference>
<name>A0A0A2WEW0_9GAMM</name>
<keyword evidence="2" id="KW-0732">Signal</keyword>